<proteinExistence type="predicted"/>
<dbReference type="OrthoDB" id="10465141at2759"/>
<comment type="caution">
    <text evidence="1">The sequence shown here is derived from an EMBL/GenBank/DDBJ whole genome shotgun (WGS) entry which is preliminary data.</text>
</comment>
<evidence type="ECO:0000313" key="1">
    <source>
        <dbReference type="EMBL" id="KAB0393383.1"/>
    </source>
</evidence>
<sequence length="228" mass="25038">MQAGSSPTQAGHAIPKRTVTVSSSLSESIVPSHRLVALFVSTLSLTIKATTSCTSCSLIDMSLNIPMLPVANKDDLLWNHLPSSEDIVQVSSDLDSKLSAREYKLCQEEDHRHIQLGDRVNHSAQVVRAEPHAIPLHWCRGLRLVYYPPPPTPPLLFCTLARGSAPCLPSVKMAENMDNNCHICDIDHGQIIILDPLVSKVSLEALLENFTTSVALVRNTEKHKPNLK</sequence>
<reference evidence="1 2" key="1">
    <citation type="journal article" date="2019" name="PLoS ONE">
        <title>Genomic analyses reveal an absence of contemporary introgressive admixture between fin whales and blue whales, despite known hybrids.</title>
        <authorList>
            <person name="Westbury M.V."/>
            <person name="Petersen B."/>
            <person name="Lorenzen E.D."/>
        </authorList>
    </citation>
    <scope>NUCLEOTIDE SEQUENCE [LARGE SCALE GENOMIC DNA]</scope>
    <source>
        <strain evidence="1">FinWhale-01</strain>
    </source>
</reference>
<name>A0A643BZE2_BALPH</name>
<keyword evidence="2" id="KW-1185">Reference proteome</keyword>
<dbReference type="EMBL" id="SGJD01003194">
    <property type="protein sequence ID" value="KAB0393383.1"/>
    <property type="molecule type" value="Genomic_DNA"/>
</dbReference>
<gene>
    <name evidence="1" type="ORF">E2I00_014877</name>
</gene>
<dbReference type="Proteomes" id="UP000437017">
    <property type="component" value="Unassembled WGS sequence"/>
</dbReference>
<dbReference type="AlphaFoldDB" id="A0A643BZE2"/>
<feature type="non-terminal residue" evidence="1">
    <location>
        <position position="228"/>
    </location>
</feature>
<protein>
    <submittedName>
        <fullName evidence="1">Uncharacterized protein</fullName>
    </submittedName>
</protein>
<organism evidence="1 2">
    <name type="scientific">Balaenoptera physalus</name>
    <name type="common">Fin whale</name>
    <name type="synonym">Balaena physalus</name>
    <dbReference type="NCBI Taxonomy" id="9770"/>
    <lineage>
        <taxon>Eukaryota</taxon>
        <taxon>Metazoa</taxon>
        <taxon>Chordata</taxon>
        <taxon>Craniata</taxon>
        <taxon>Vertebrata</taxon>
        <taxon>Euteleostomi</taxon>
        <taxon>Mammalia</taxon>
        <taxon>Eutheria</taxon>
        <taxon>Laurasiatheria</taxon>
        <taxon>Artiodactyla</taxon>
        <taxon>Whippomorpha</taxon>
        <taxon>Cetacea</taxon>
        <taxon>Mysticeti</taxon>
        <taxon>Balaenopteridae</taxon>
        <taxon>Balaenoptera</taxon>
    </lineage>
</organism>
<evidence type="ECO:0000313" key="2">
    <source>
        <dbReference type="Proteomes" id="UP000437017"/>
    </source>
</evidence>
<accession>A0A643BZE2</accession>